<feature type="transmembrane region" description="Helical" evidence="11">
    <location>
        <begin position="390"/>
        <end position="411"/>
    </location>
</feature>
<name>A0A9P8A945_MORAP</name>
<dbReference type="HAMAP" id="MF_00499">
    <property type="entry name" value="Ribosomal_eL13"/>
    <property type="match status" value="1"/>
</dbReference>
<dbReference type="InterPro" id="IPR036259">
    <property type="entry name" value="MFS_trans_sf"/>
</dbReference>
<dbReference type="EMBL" id="JAIFTL010000059">
    <property type="protein sequence ID" value="KAG9324701.1"/>
    <property type="molecule type" value="Genomic_DNA"/>
</dbReference>
<feature type="domain" description="Major facilitator superfamily (MFS) profile" evidence="12">
    <location>
        <begin position="262"/>
        <end position="725"/>
    </location>
</feature>
<evidence type="ECO:0000256" key="1">
    <source>
        <dbReference type="ARBA" id="ARBA00004141"/>
    </source>
</evidence>
<feature type="transmembrane region" description="Helical" evidence="11">
    <location>
        <begin position="453"/>
        <end position="473"/>
    </location>
</feature>
<keyword evidence="6 11" id="KW-1133">Transmembrane helix</keyword>
<evidence type="ECO:0000256" key="9">
    <source>
        <dbReference type="RuleBase" id="RU000572"/>
    </source>
</evidence>
<dbReference type="GO" id="GO:0003735">
    <property type="term" value="F:structural constituent of ribosome"/>
    <property type="evidence" value="ECO:0007669"/>
    <property type="project" value="InterPro"/>
</dbReference>
<dbReference type="InterPro" id="IPR011701">
    <property type="entry name" value="MFS"/>
</dbReference>
<dbReference type="InterPro" id="IPR018256">
    <property type="entry name" value="Ribosomal_eL13_CS"/>
</dbReference>
<evidence type="ECO:0000256" key="10">
    <source>
        <dbReference type="SAM" id="Coils"/>
    </source>
</evidence>
<evidence type="ECO:0000256" key="7">
    <source>
        <dbReference type="ARBA" id="ARBA00023136"/>
    </source>
</evidence>
<dbReference type="GO" id="GO:0016020">
    <property type="term" value="C:membrane"/>
    <property type="evidence" value="ECO:0007669"/>
    <property type="project" value="UniProtKB-SubCell"/>
</dbReference>
<feature type="transmembrane region" description="Helical" evidence="11">
    <location>
        <begin position="559"/>
        <end position="577"/>
    </location>
</feature>
<dbReference type="GO" id="GO:0022857">
    <property type="term" value="F:transmembrane transporter activity"/>
    <property type="evidence" value="ECO:0007669"/>
    <property type="project" value="InterPro"/>
</dbReference>
<dbReference type="Gene3D" id="1.20.5.110">
    <property type="match status" value="1"/>
</dbReference>
<organism evidence="13 14">
    <name type="scientific">Mortierella alpina</name>
    <name type="common">Oleaginous fungus</name>
    <name type="synonym">Mortierella renispora</name>
    <dbReference type="NCBI Taxonomy" id="64518"/>
    <lineage>
        <taxon>Eukaryota</taxon>
        <taxon>Fungi</taxon>
        <taxon>Fungi incertae sedis</taxon>
        <taxon>Mucoromycota</taxon>
        <taxon>Mortierellomycotina</taxon>
        <taxon>Mortierellomycetes</taxon>
        <taxon>Mortierellales</taxon>
        <taxon>Mortierellaceae</taxon>
        <taxon>Mortierella</taxon>
    </lineage>
</organism>
<dbReference type="GO" id="GO:0005840">
    <property type="term" value="C:ribosome"/>
    <property type="evidence" value="ECO:0007669"/>
    <property type="project" value="UniProtKB-KW"/>
</dbReference>
<feature type="transmembrane region" description="Helical" evidence="11">
    <location>
        <begin position="297"/>
        <end position="316"/>
    </location>
</feature>
<comment type="caution">
    <text evidence="13">The sequence shown here is derived from an EMBL/GenBank/DDBJ whole genome shotgun (WGS) entry which is preliminary data.</text>
</comment>
<keyword evidence="4 11" id="KW-0812">Transmembrane</keyword>
<dbReference type="Pfam" id="PF07690">
    <property type="entry name" value="MFS_1"/>
    <property type="match status" value="1"/>
</dbReference>
<comment type="similarity">
    <text evidence="2 9">Belongs to the eukaryotic ribosomal protein eL13 family.</text>
</comment>
<feature type="transmembrane region" description="Helical" evidence="11">
    <location>
        <begin position="702"/>
        <end position="721"/>
    </location>
</feature>
<dbReference type="InterPro" id="IPR001380">
    <property type="entry name" value="Ribosomal_eL13"/>
</dbReference>
<keyword evidence="7 11" id="KW-0472">Membrane</keyword>
<gene>
    <name evidence="13" type="ORF">KVV02_001683</name>
</gene>
<evidence type="ECO:0000313" key="13">
    <source>
        <dbReference type="EMBL" id="KAG9324701.1"/>
    </source>
</evidence>
<evidence type="ECO:0000256" key="6">
    <source>
        <dbReference type="ARBA" id="ARBA00022989"/>
    </source>
</evidence>
<evidence type="ECO:0000256" key="8">
    <source>
        <dbReference type="ARBA" id="ARBA00023274"/>
    </source>
</evidence>
<keyword evidence="3" id="KW-0813">Transport</keyword>
<evidence type="ECO:0000256" key="2">
    <source>
        <dbReference type="ARBA" id="ARBA00005640"/>
    </source>
</evidence>
<dbReference type="PANTHER" id="PTHR42718">
    <property type="entry name" value="MAJOR FACILITATOR SUPERFAMILY MULTIDRUG TRANSPORTER MFSC"/>
    <property type="match status" value="1"/>
</dbReference>
<dbReference type="PANTHER" id="PTHR42718:SF9">
    <property type="entry name" value="MAJOR FACILITATOR SUPERFAMILY MULTIDRUG TRANSPORTER MFSC"/>
    <property type="match status" value="1"/>
</dbReference>
<sequence length="749" mass="81366">MKHNNQLPGEHFRKDWQSRVKTWLDQPGRKKSRRIARVQKAARIAPRPVDGLIRPAVRCPTVKYNTKLRAGRGFTLEELKAAGIRRKEALSIGVSVDHRRRNKSEESLQLNVQRLKAYKAKLIVFPRKAGKAKSGDAEASELSAATQLTGAIFPVTQVWAKEKARKITEEEKNNSAYEQHRKARSIARLHGIREARRKAKEEEEANKKNDSEIITIELPECVVQAEKQDVDPVAMPFADQVRPTVVPQGTLATIQSKMTPLMLYVVSLAQFIDIMNGSSMTVALVDITNSLGFDSYNAQWIMSSYIVTFGGFLLLAGRVGDMYGHRNVFLAGQVWFGLWSIVISFSTSPVMFCITRALQGIGASMSVPTALGLIATTFPVGPKRTGALSVFGGFGAAGAVVGLLLAGALISAMTWNWIFRFSGIFSFVLFVLGYLAVPITAPKSPEGNMAQRIDVAGAMTATSSLICIIYYISTGSATGWASVQTLPVLAAGLVLLGLFLWIEARLVANPIMPFRIWRLPSFSSAFVAILFLQGQFQGFVYFSTLIFQNIMGYSSMQTALAFLAHSIATIVLFTALGKILPRFKRFKPFILTGFVFRSVAAIMFAFVHASTSYWTLPFLGLMIHVIGLGTSLLPAQITALKDAKNEDQGVVGALYSTGLQIGAPFGLAIVTAISENSVKLDGAAGDGAAVSKDLLMKSYRNGLFGVAALGVLGLIVSAILLPNMPKEPVMDAAPSELKEEMAAGEKIEA</sequence>
<feature type="transmembrane region" description="Helical" evidence="11">
    <location>
        <begin position="357"/>
        <end position="378"/>
    </location>
</feature>
<dbReference type="Pfam" id="PF01294">
    <property type="entry name" value="Ribosomal_L13e"/>
    <property type="match status" value="1"/>
</dbReference>
<protein>
    <recommendedName>
        <fullName evidence="9">60S ribosomal protein L13</fullName>
    </recommendedName>
</protein>
<dbReference type="Gene3D" id="1.20.1250.20">
    <property type="entry name" value="MFS general substrate transporter like domains"/>
    <property type="match status" value="1"/>
</dbReference>
<evidence type="ECO:0000256" key="4">
    <source>
        <dbReference type="ARBA" id="ARBA00022692"/>
    </source>
</evidence>
<keyword evidence="8 9" id="KW-0687">Ribonucleoprotein</keyword>
<keyword evidence="5 9" id="KW-0689">Ribosomal protein</keyword>
<dbReference type="SUPFAM" id="SSF103473">
    <property type="entry name" value="MFS general substrate transporter"/>
    <property type="match status" value="1"/>
</dbReference>
<dbReference type="PROSITE" id="PS01104">
    <property type="entry name" value="RIBOSOMAL_L13E"/>
    <property type="match status" value="1"/>
</dbReference>
<dbReference type="AlphaFoldDB" id="A0A9P8A945"/>
<feature type="transmembrane region" description="Helical" evidence="11">
    <location>
        <begin position="261"/>
        <end position="285"/>
    </location>
</feature>
<evidence type="ECO:0000256" key="3">
    <source>
        <dbReference type="ARBA" id="ARBA00022448"/>
    </source>
</evidence>
<feature type="transmembrane region" description="Helical" evidence="11">
    <location>
        <begin position="525"/>
        <end position="547"/>
    </location>
</feature>
<proteinExistence type="inferred from homology"/>
<evidence type="ECO:0000313" key="14">
    <source>
        <dbReference type="Proteomes" id="UP000717515"/>
    </source>
</evidence>
<evidence type="ECO:0000256" key="11">
    <source>
        <dbReference type="SAM" id="Phobius"/>
    </source>
</evidence>
<feature type="coiled-coil region" evidence="10">
    <location>
        <begin position="160"/>
        <end position="212"/>
    </location>
</feature>
<feature type="transmembrane region" description="Helical" evidence="11">
    <location>
        <begin position="485"/>
        <end position="504"/>
    </location>
</feature>
<feature type="transmembrane region" description="Helical" evidence="11">
    <location>
        <begin position="613"/>
        <end position="635"/>
    </location>
</feature>
<feature type="transmembrane region" description="Helical" evidence="11">
    <location>
        <begin position="328"/>
        <end position="345"/>
    </location>
</feature>
<accession>A0A9P8A945</accession>
<dbReference type="Gene3D" id="1.20.1720.10">
    <property type="entry name" value="Multidrug resistance protein D"/>
    <property type="match status" value="1"/>
</dbReference>
<evidence type="ECO:0000259" key="12">
    <source>
        <dbReference type="PROSITE" id="PS50850"/>
    </source>
</evidence>
<dbReference type="Proteomes" id="UP000717515">
    <property type="component" value="Unassembled WGS sequence"/>
</dbReference>
<comment type="subcellular location">
    <subcellularLocation>
        <location evidence="1">Membrane</location>
        <topology evidence="1">Multi-pass membrane protein</topology>
    </subcellularLocation>
</comment>
<dbReference type="GO" id="GO:1990904">
    <property type="term" value="C:ribonucleoprotein complex"/>
    <property type="evidence" value="ECO:0007669"/>
    <property type="project" value="UniProtKB-KW"/>
</dbReference>
<feature type="transmembrane region" description="Helical" evidence="11">
    <location>
        <begin position="417"/>
        <end position="441"/>
    </location>
</feature>
<reference evidence="13" key="1">
    <citation type="submission" date="2021-07" db="EMBL/GenBank/DDBJ databases">
        <title>Draft genome of Mortierella alpina, strain LL118, isolated from an aspen leaf litter sample.</title>
        <authorList>
            <person name="Yang S."/>
            <person name="Vinatzer B.A."/>
        </authorList>
    </citation>
    <scope>NUCLEOTIDE SEQUENCE</scope>
    <source>
        <strain evidence="13">LL118</strain>
    </source>
</reference>
<keyword evidence="10" id="KW-0175">Coiled coil</keyword>
<dbReference type="InterPro" id="IPR020846">
    <property type="entry name" value="MFS_dom"/>
</dbReference>
<feature type="transmembrane region" description="Helical" evidence="11">
    <location>
        <begin position="589"/>
        <end position="607"/>
    </location>
</feature>
<dbReference type="GO" id="GO:0006412">
    <property type="term" value="P:translation"/>
    <property type="evidence" value="ECO:0007669"/>
    <property type="project" value="InterPro"/>
</dbReference>
<evidence type="ECO:0000256" key="5">
    <source>
        <dbReference type="ARBA" id="ARBA00022980"/>
    </source>
</evidence>
<dbReference type="PROSITE" id="PS50850">
    <property type="entry name" value="MFS"/>
    <property type="match status" value="1"/>
</dbReference>